<keyword evidence="2" id="KW-1185">Reference proteome</keyword>
<evidence type="ECO:0000313" key="2">
    <source>
        <dbReference type="Proteomes" id="UP001601976"/>
    </source>
</evidence>
<accession>A0ABW6RPZ1</accession>
<reference evidence="1 2" key="1">
    <citation type="submission" date="2024-10" db="EMBL/GenBank/DDBJ databases">
        <title>The Natural Products Discovery Center: Release of the First 8490 Sequenced Strains for Exploring Actinobacteria Biosynthetic Diversity.</title>
        <authorList>
            <person name="Kalkreuter E."/>
            <person name="Kautsar S.A."/>
            <person name="Yang D."/>
            <person name="Bader C.D."/>
            <person name="Teijaro C.N."/>
            <person name="Fluegel L."/>
            <person name="Davis C.M."/>
            <person name="Simpson J.R."/>
            <person name="Lauterbach L."/>
            <person name="Steele A.D."/>
            <person name="Gui C."/>
            <person name="Meng S."/>
            <person name="Li G."/>
            <person name="Viehrig K."/>
            <person name="Ye F."/>
            <person name="Su P."/>
            <person name="Kiefer A.F."/>
            <person name="Nichols A."/>
            <person name="Cepeda A.J."/>
            <person name="Yan W."/>
            <person name="Fan B."/>
            <person name="Jiang Y."/>
            <person name="Adhikari A."/>
            <person name="Zheng C.-J."/>
            <person name="Schuster L."/>
            <person name="Cowan T.M."/>
            <person name="Smanski M.J."/>
            <person name="Chevrette M.G."/>
            <person name="De Carvalho L.P.S."/>
            <person name="Shen B."/>
        </authorList>
    </citation>
    <scope>NUCLEOTIDE SEQUENCE [LARGE SCALE GENOMIC DNA]</scope>
    <source>
        <strain evidence="1 2">NPDC003029</strain>
    </source>
</reference>
<proteinExistence type="predicted"/>
<organism evidence="1 2">
    <name type="scientific">Streptomyces flavidovirens</name>
    <dbReference type="NCBI Taxonomy" id="67298"/>
    <lineage>
        <taxon>Bacteria</taxon>
        <taxon>Bacillati</taxon>
        <taxon>Actinomycetota</taxon>
        <taxon>Actinomycetes</taxon>
        <taxon>Kitasatosporales</taxon>
        <taxon>Streptomycetaceae</taxon>
        <taxon>Streptomyces</taxon>
    </lineage>
</organism>
<gene>
    <name evidence="1" type="ORF">ACFYWW_33935</name>
</gene>
<dbReference type="EMBL" id="JBIAPK010000017">
    <property type="protein sequence ID" value="MFF3343630.1"/>
    <property type="molecule type" value="Genomic_DNA"/>
</dbReference>
<dbReference type="Proteomes" id="UP001601976">
    <property type="component" value="Unassembled WGS sequence"/>
</dbReference>
<sequence>MTDKPETERIDCTDCFALPGPDNTRISYVKAAGGISETWHTPQCPALTIMEINWEEGSKRVKEQQEWAEGVFPAAHERLKQARQGLRPCPTW</sequence>
<dbReference type="RefSeq" id="WP_387899503.1">
    <property type="nucleotide sequence ID" value="NZ_JBIAPK010000017.1"/>
</dbReference>
<comment type="caution">
    <text evidence="1">The sequence shown here is derived from an EMBL/GenBank/DDBJ whole genome shotgun (WGS) entry which is preliminary data.</text>
</comment>
<protein>
    <submittedName>
        <fullName evidence="1">Uncharacterized protein</fullName>
    </submittedName>
</protein>
<evidence type="ECO:0000313" key="1">
    <source>
        <dbReference type="EMBL" id="MFF3343630.1"/>
    </source>
</evidence>
<name>A0ABW6RPZ1_9ACTN</name>